<keyword evidence="3" id="KW-1185">Reference proteome</keyword>
<dbReference type="RefSeq" id="WP_109360362.1">
    <property type="nucleotide sequence ID" value="NZ_QFRJ01000013.1"/>
</dbReference>
<name>A0A2U2X570_9FLAO</name>
<protein>
    <submittedName>
        <fullName evidence="2">Uncharacterized protein</fullName>
    </submittedName>
</protein>
<evidence type="ECO:0000313" key="3">
    <source>
        <dbReference type="Proteomes" id="UP000245370"/>
    </source>
</evidence>
<proteinExistence type="predicted"/>
<gene>
    <name evidence="2" type="ORF">DIT68_13575</name>
</gene>
<accession>A0A2U2X570</accession>
<feature type="signal peptide" evidence="1">
    <location>
        <begin position="1"/>
        <end position="18"/>
    </location>
</feature>
<evidence type="ECO:0000313" key="2">
    <source>
        <dbReference type="EMBL" id="PWH82921.1"/>
    </source>
</evidence>
<reference evidence="2 3" key="1">
    <citation type="submission" date="2018-05" db="EMBL/GenBank/DDBJ databases">
        <title>Brumimicrobium oceani sp. nov., isolated from coastal sediment.</title>
        <authorList>
            <person name="Kou Y."/>
        </authorList>
    </citation>
    <scope>NUCLEOTIDE SEQUENCE [LARGE SCALE GENOMIC DNA]</scope>
    <source>
        <strain evidence="2 3">C305</strain>
    </source>
</reference>
<feature type="chain" id="PRO_5015464522" evidence="1">
    <location>
        <begin position="19"/>
        <end position="155"/>
    </location>
</feature>
<dbReference type="EMBL" id="QFRJ01000013">
    <property type="protein sequence ID" value="PWH82921.1"/>
    <property type="molecule type" value="Genomic_DNA"/>
</dbReference>
<dbReference type="Proteomes" id="UP000245370">
    <property type="component" value="Unassembled WGS sequence"/>
</dbReference>
<reference evidence="2 3" key="2">
    <citation type="submission" date="2018-05" db="EMBL/GenBank/DDBJ databases">
        <authorList>
            <person name="Lanie J.A."/>
            <person name="Ng W.-L."/>
            <person name="Kazmierczak K.M."/>
            <person name="Andrzejewski T.M."/>
            <person name="Davidsen T.M."/>
            <person name="Wayne K.J."/>
            <person name="Tettelin H."/>
            <person name="Glass J.I."/>
            <person name="Rusch D."/>
            <person name="Podicherti R."/>
            <person name="Tsui H.-C.T."/>
            <person name="Winkler M.E."/>
        </authorList>
    </citation>
    <scope>NUCLEOTIDE SEQUENCE [LARGE SCALE GENOMIC DNA]</scope>
    <source>
        <strain evidence="2 3">C305</strain>
    </source>
</reference>
<comment type="caution">
    <text evidence="2">The sequence shown here is derived from an EMBL/GenBank/DDBJ whole genome shotgun (WGS) entry which is preliminary data.</text>
</comment>
<dbReference type="AlphaFoldDB" id="A0A2U2X570"/>
<dbReference type="OrthoDB" id="9829663at2"/>
<sequence>MKALILFSILFISFTSFSQKQKVKVKNDIVTLDGNPLFKMVSSNYPDGYTLYSLDDEKLAVFNSQFYNDPKQVTAGSPEGRVGYFEITFFNGDLDQCEIRIVGFKKQLAQHIISAGLIEDGKLVEKAVKEFCAINGSRFSEDRKNSGTTIIINNN</sequence>
<keyword evidence="1" id="KW-0732">Signal</keyword>
<evidence type="ECO:0000256" key="1">
    <source>
        <dbReference type="SAM" id="SignalP"/>
    </source>
</evidence>
<organism evidence="2 3">
    <name type="scientific">Brumimicrobium oceani</name>
    <dbReference type="NCBI Taxonomy" id="2100725"/>
    <lineage>
        <taxon>Bacteria</taxon>
        <taxon>Pseudomonadati</taxon>
        <taxon>Bacteroidota</taxon>
        <taxon>Flavobacteriia</taxon>
        <taxon>Flavobacteriales</taxon>
        <taxon>Crocinitomicaceae</taxon>
        <taxon>Brumimicrobium</taxon>
    </lineage>
</organism>